<dbReference type="AlphaFoldDB" id="A0A1S8CR80"/>
<organism evidence="1 2">
    <name type="scientific">Alkanindiges hydrocarboniclasticus</name>
    <dbReference type="NCBI Taxonomy" id="1907941"/>
    <lineage>
        <taxon>Bacteria</taxon>
        <taxon>Pseudomonadati</taxon>
        <taxon>Pseudomonadota</taxon>
        <taxon>Gammaproteobacteria</taxon>
        <taxon>Moraxellales</taxon>
        <taxon>Moraxellaceae</taxon>
        <taxon>Alkanindiges</taxon>
    </lineage>
</organism>
<dbReference type="Pfam" id="PF08843">
    <property type="entry name" value="AbiEii"/>
    <property type="match status" value="1"/>
</dbReference>
<dbReference type="STRING" id="1907941.BKE30_14450"/>
<protein>
    <recommendedName>
        <fullName evidence="3">Nucleotidyl transferase AbiEii/AbiGii toxin family protein</fullName>
    </recommendedName>
</protein>
<evidence type="ECO:0000313" key="1">
    <source>
        <dbReference type="EMBL" id="ONG37411.1"/>
    </source>
</evidence>
<dbReference type="InterPro" id="IPR014942">
    <property type="entry name" value="AbiEii"/>
</dbReference>
<evidence type="ECO:0000313" key="2">
    <source>
        <dbReference type="Proteomes" id="UP000192132"/>
    </source>
</evidence>
<dbReference type="Proteomes" id="UP000192132">
    <property type="component" value="Unassembled WGS sequence"/>
</dbReference>
<accession>A0A1S8CR80</accession>
<reference evidence="1 2" key="1">
    <citation type="submission" date="2016-10" db="EMBL/GenBank/DDBJ databases">
        <title>Draft Genome sequence of Alkanindiges sp. strain H1.</title>
        <authorList>
            <person name="Subhash Y."/>
            <person name="Lee S."/>
        </authorList>
    </citation>
    <scope>NUCLEOTIDE SEQUENCE [LARGE SCALE GENOMIC DNA]</scope>
    <source>
        <strain evidence="1 2">H1</strain>
    </source>
</reference>
<dbReference type="Gene3D" id="3.10.450.620">
    <property type="entry name" value="JHP933, nucleotidyltransferase-like core domain"/>
    <property type="match status" value="1"/>
</dbReference>
<sequence length="341" mass="38718">MSELTQLQFEQQHFETVAAFSGVAPELIEKNFYVTVALSLLKEFNAQEDDIKLVFSGGTSLSKGYMALERFSEDIDFKMIVAEGTSKKKRSEHRGQLIAYLNANGFTLAPEGDRNSFGYTLNFDYPTVFPPTAHSGIRRHIKLEVGYRPPYLASVTRKLSSEIDSAFLKFGIMDKSRNNRIKIENLDKFLAEYAPDFECVDVVETASDKISALAWRICSSDRDDPRFDPSIIRHLHDLAKIIDLIEPRKAEFCGLAKTILVDDSSRGGNLGIADPVQRLNTMLDNLNGNRAWAADYQRFADNLSYANDKISFELAYERVCVICDWLKEYFIEHPFTQSQES</sequence>
<keyword evidence="2" id="KW-1185">Reference proteome</keyword>
<dbReference type="OrthoDB" id="9780929at2"/>
<name>A0A1S8CR80_9GAMM</name>
<proteinExistence type="predicted"/>
<dbReference type="EMBL" id="MLCN01000053">
    <property type="protein sequence ID" value="ONG37411.1"/>
    <property type="molecule type" value="Genomic_DNA"/>
</dbReference>
<comment type="caution">
    <text evidence="1">The sequence shown here is derived from an EMBL/GenBank/DDBJ whole genome shotgun (WGS) entry which is preliminary data.</text>
</comment>
<dbReference type="RefSeq" id="WP_076879293.1">
    <property type="nucleotide sequence ID" value="NZ_MLCN01000053.1"/>
</dbReference>
<evidence type="ECO:0008006" key="3">
    <source>
        <dbReference type="Google" id="ProtNLM"/>
    </source>
</evidence>
<gene>
    <name evidence="1" type="ORF">BKE30_14450</name>
</gene>